<organism evidence="6 7">
    <name type="scientific">Saccharopolyspora rosea</name>
    <dbReference type="NCBI Taxonomy" id="524884"/>
    <lineage>
        <taxon>Bacteria</taxon>
        <taxon>Bacillati</taxon>
        <taxon>Actinomycetota</taxon>
        <taxon>Actinomycetes</taxon>
        <taxon>Pseudonocardiales</taxon>
        <taxon>Pseudonocardiaceae</taxon>
        <taxon>Saccharopolyspora</taxon>
    </lineage>
</organism>
<dbReference type="PANTHER" id="PTHR33164">
    <property type="entry name" value="TRANSCRIPTIONAL REGULATOR, MARR FAMILY"/>
    <property type="match status" value="1"/>
</dbReference>
<proteinExistence type="predicted"/>
<keyword evidence="1" id="KW-0805">Transcription regulation</keyword>
<dbReference type="EMBL" id="JBHTIW010000001">
    <property type="protein sequence ID" value="MFD0918219.1"/>
    <property type="molecule type" value="Genomic_DNA"/>
</dbReference>
<dbReference type="InterPro" id="IPR036388">
    <property type="entry name" value="WH-like_DNA-bd_sf"/>
</dbReference>
<reference evidence="7" key="1">
    <citation type="journal article" date="2019" name="Int. J. Syst. Evol. Microbiol.">
        <title>The Global Catalogue of Microorganisms (GCM) 10K type strain sequencing project: providing services to taxonomists for standard genome sequencing and annotation.</title>
        <authorList>
            <consortium name="The Broad Institute Genomics Platform"/>
            <consortium name="The Broad Institute Genome Sequencing Center for Infectious Disease"/>
            <person name="Wu L."/>
            <person name="Ma J."/>
        </authorList>
    </citation>
    <scope>NUCLEOTIDE SEQUENCE [LARGE SCALE GENOMIC DNA]</scope>
    <source>
        <strain evidence="7">CCUG 56401</strain>
    </source>
</reference>
<dbReference type="Proteomes" id="UP001597018">
    <property type="component" value="Unassembled WGS sequence"/>
</dbReference>
<evidence type="ECO:0000256" key="1">
    <source>
        <dbReference type="ARBA" id="ARBA00023015"/>
    </source>
</evidence>
<name>A0ABW3FIC2_9PSEU</name>
<evidence type="ECO:0000256" key="2">
    <source>
        <dbReference type="ARBA" id="ARBA00023125"/>
    </source>
</evidence>
<accession>A0ABW3FIC2</accession>
<keyword evidence="3" id="KW-0804">Transcription</keyword>
<evidence type="ECO:0000259" key="5">
    <source>
        <dbReference type="PROSITE" id="PS50995"/>
    </source>
</evidence>
<evidence type="ECO:0000313" key="7">
    <source>
        <dbReference type="Proteomes" id="UP001597018"/>
    </source>
</evidence>
<evidence type="ECO:0000313" key="6">
    <source>
        <dbReference type="EMBL" id="MFD0918219.1"/>
    </source>
</evidence>
<protein>
    <submittedName>
        <fullName evidence="6">MarR family winged helix-turn-helix transcriptional regulator</fullName>
    </submittedName>
</protein>
<dbReference type="RefSeq" id="WP_263250149.1">
    <property type="nucleotide sequence ID" value="NZ_BAABLT010000034.1"/>
</dbReference>
<sequence>MIGQEEVPEAASRAVDGVREEGVERRTAAEAVERELVMMFRRARNVSTAVAAHVHPDLDPASYSLLLMVDDAGPLRGMDVADRTGLDKSTVSRQIATLVDLDLLERVPDPDDGRARRIQLSALGRRRLAQVRSERRKHLHGEFASWSTQDLKDLARLLAKLNAMI</sequence>
<dbReference type="InterPro" id="IPR000835">
    <property type="entry name" value="HTH_MarR-typ"/>
</dbReference>
<dbReference type="InterPro" id="IPR036390">
    <property type="entry name" value="WH_DNA-bd_sf"/>
</dbReference>
<dbReference type="PROSITE" id="PS50995">
    <property type="entry name" value="HTH_MARR_2"/>
    <property type="match status" value="1"/>
</dbReference>
<gene>
    <name evidence="6" type="ORF">ACFQ16_00540</name>
</gene>
<comment type="caution">
    <text evidence="6">The sequence shown here is derived from an EMBL/GenBank/DDBJ whole genome shotgun (WGS) entry which is preliminary data.</text>
</comment>
<keyword evidence="2" id="KW-0238">DNA-binding</keyword>
<dbReference type="InterPro" id="IPR039422">
    <property type="entry name" value="MarR/SlyA-like"/>
</dbReference>
<evidence type="ECO:0000256" key="4">
    <source>
        <dbReference type="SAM" id="MobiDB-lite"/>
    </source>
</evidence>
<dbReference type="Gene3D" id="1.10.10.10">
    <property type="entry name" value="Winged helix-like DNA-binding domain superfamily/Winged helix DNA-binding domain"/>
    <property type="match status" value="1"/>
</dbReference>
<feature type="domain" description="HTH marR-type" evidence="5">
    <location>
        <begin position="29"/>
        <end position="163"/>
    </location>
</feature>
<dbReference type="PANTHER" id="PTHR33164:SF57">
    <property type="entry name" value="MARR-FAMILY TRANSCRIPTIONAL REGULATOR"/>
    <property type="match status" value="1"/>
</dbReference>
<dbReference type="Pfam" id="PF12802">
    <property type="entry name" value="MarR_2"/>
    <property type="match status" value="1"/>
</dbReference>
<dbReference type="SUPFAM" id="SSF46785">
    <property type="entry name" value="Winged helix' DNA-binding domain"/>
    <property type="match status" value="1"/>
</dbReference>
<dbReference type="SMART" id="SM00347">
    <property type="entry name" value="HTH_MARR"/>
    <property type="match status" value="1"/>
</dbReference>
<evidence type="ECO:0000256" key="3">
    <source>
        <dbReference type="ARBA" id="ARBA00023163"/>
    </source>
</evidence>
<dbReference type="PROSITE" id="PS01117">
    <property type="entry name" value="HTH_MARR_1"/>
    <property type="match status" value="1"/>
</dbReference>
<dbReference type="InterPro" id="IPR023187">
    <property type="entry name" value="Tscrpt_reg_MarR-type_CS"/>
</dbReference>
<feature type="region of interest" description="Disordered" evidence="4">
    <location>
        <begin position="1"/>
        <end position="22"/>
    </location>
</feature>
<keyword evidence="7" id="KW-1185">Reference proteome</keyword>